<evidence type="ECO:0000256" key="1">
    <source>
        <dbReference type="ARBA" id="ARBA00004477"/>
    </source>
</evidence>
<dbReference type="Pfam" id="PF03901">
    <property type="entry name" value="Glyco_transf_22"/>
    <property type="match status" value="1"/>
</dbReference>
<feature type="transmembrane region" description="Helical" evidence="11">
    <location>
        <begin position="89"/>
        <end position="110"/>
    </location>
</feature>
<reference evidence="13 14" key="1">
    <citation type="submission" date="2013-03" db="EMBL/GenBank/DDBJ databases">
        <title>The Genome Sequence of Phialophora europaea CBS 101466.</title>
        <authorList>
            <consortium name="The Broad Institute Genomics Platform"/>
            <person name="Cuomo C."/>
            <person name="de Hoog S."/>
            <person name="Gorbushina A."/>
            <person name="Walker B."/>
            <person name="Young S.K."/>
            <person name="Zeng Q."/>
            <person name="Gargeya S."/>
            <person name="Fitzgerald M."/>
            <person name="Haas B."/>
            <person name="Abouelleil A."/>
            <person name="Allen A.W."/>
            <person name="Alvarado L."/>
            <person name="Arachchi H.M."/>
            <person name="Berlin A.M."/>
            <person name="Chapman S.B."/>
            <person name="Gainer-Dewar J."/>
            <person name="Goldberg J."/>
            <person name="Griggs A."/>
            <person name="Gujja S."/>
            <person name="Hansen M."/>
            <person name="Howarth C."/>
            <person name="Imamovic A."/>
            <person name="Ireland A."/>
            <person name="Larimer J."/>
            <person name="McCowan C."/>
            <person name="Murphy C."/>
            <person name="Pearson M."/>
            <person name="Poon T.W."/>
            <person name="Priest M."/>
            <person name="Roberts A."/>
            <person name="Saif S."/>
            <person name="Shea T."/>
            <person name="Sisk P."/>
            <person name="Sykes S."/>
            <person name="Wortman J."/>
            <person name="Nusbaum C."/>
            <person name="Birren B."/>
        </authorList>
    </citation>
    <scope>NUCLEOTIDE SEQUENCE [LARGE SCALE GENOMIC DNA]</scope>
    <source>
        <strain evidence="13 14">CBS 101466</strain>
    </source>
</reference>
<evidence type="ECO:0000256" key="11">
    <source>
        <dbReference type="RuleBase" id="RU363075"/>
    </source>
</evidence>
<evidence type="ECO:0000313" key="13">
    <source>
        <dbReference type="EMBL" id="ETN40269.1"/>
    </source>
</evidence>
<feature type="signal peptide" evidence="12">
    <location>
        <begin position="1"/>
        <end position="17"/>
    </location>
</feature>
<comment type="subcellular location">
    <subcellularLocation>
        <location evidence="1 11">Endoplasmic reticulum membrane</location>
        <topology evidence="1 11">Multi-pass membrane protein</topology>
    </subcellularLocation>
</comment>
<dbReference type="FunCoup" id="W2RX41">
    <property type="interactions" value="46"/>
</dbReference>
<evidence type="ECO:0000256" key="6">
    <source>
        <dbReference type="ARBA" id="ARBA00022692"/>
    </source>
</evidence>
<dbReference type="InterPro" id="IPR005599">
    <property type="entry name" value="GPI_mannosylTrfase"/>
</dbReference>
<evidence type="ECO:0000256" key="3">
    <source>
        <dbReference type="ARBA" id="ARBA00022502"/>
    </source>
</evidence>
<dbReference type="PANTHER" id="PTHR22760">
    <property type="entry name" value="GLYCOSYLTRANSFERASE"/>
    <property type="match status" value="1"/>
</dbReference>
<keyword evidence="5" id="KW-0808">Transferase</keyword>
<gene>
    <name evidence="13" type="ORF">HMPREF1541_04545</name>
</gene>
<evidence type="ECO:0000256" key="2">
    <source>
        <dbReference type="ARBA" id="ARBA00004687"/>
    </source>
</evidence>
<dbReference type="VEuPathDB" id="FungiDB:HMPREF1541_04545"/>
<dbReference type="HOGENOM" id="CLU_022957_2_0_1"/>
<comment type="pathway">
    <text evidence="2">Glycolipid biosynthesis; glycosylphosphatidylinositol-anchor biosynthesis.</text>
</comment>
<evidence type="ECO:0000256" key="10">
    <source>
        <dbReference type="ARBA" id="ARBA00038466"/>
    </source>
</evidence>
<dbReference type="EC" id="2.4.1.-" evidence="11"/>
<proteinExistence type="inferred from homology"/>
<feature type="transmembrane region" description="Helical" evidence="11">
    <location>
        <begin position="173"/>
        <end position="198"/>
    </location>
</feature>
<evidence type="ECO:0000256" key="4">
    <source>
        <dbReference type="ARBA" id="ARBA00022676"/>
    </source>
</evidence>
<accession>W2RX41</accession>
<feature type="transmembrane region" description="Helical" evidence="11">
    <location>
        <begin position="59"/>
        <end position="77"/>
    </location>
</feature>
<feature type="chain" id="PRO_5004825231" description="Mannosyltransferase" evidence="12">
    <location>
        <begin position="18"/>
        <end position="562"/>
    </location>
</feature>
<feature type="transmembrane region" description="Helical" evidence="11">
    <location>
        <begin position="210"/>
        <end position="231"/>
    </location>
</feature>
<keyword evidence="12" id="KW-0732">Signal</keyword>
<dbReference type="STRING" id="1220924.W2RX41"/>
<organism evidence="13 14">
    <name type="scientific">Cyphellophora europaea (strain CBS 101466)</name>
    <name type="common">Phialophora europaea</name>
    <dbReference type="NCBI Taxonomy" id="1220924"/>
    <lineage>
        <taxon>Eukaryota</taxon>
        <taxon>Fungi</taxon>
        <taxon>Dikarya</taxon>
        <taxon>Ascomycota</taxon>
        <taxon>Pezizomycotina</taxon>
        <taxon>Eurotiomycetes</taxon>
        <taxon>Chaetothyriomycetidae</taxon>
        <taxon>Chaetothyriales</taxon>
        <taxon>Cyphellophoraceae</taxon>
        <taxon>Cyphellophora</taxon>
    </lineage>
</organism>
<dbReference type="RefSeq" id="XP_008717112.1">
    <property type="nucleotide sequence ID" value="XM_008718890.1"/>
</dbReference>
<keyword evidence="6 11" id="KW-0812">Transmembrane</keyword>
<dbReference type="eggNOG" id="KOG4123">
    <property type="taxonomic scope" value="Eukaryota"/>
</dbReference>
<dbReference type="GeneID" id="19971884"/>
<name>W2RX41_CYPE1</name>
<dbReference type="OrthoDB" id="10066429at2759"/>
<evidence type="ECO:0000256" key="8">
    <source>
        <dbReference type="ARBA" id="ARBA00022989"/>
    </source>
</evidence>
<protein>
    <recommendedName>
        <fullName evidence="11">Mannosyltransferase</fullName>
        <ecNumber evidence="11">2.4.1.-</ecNumber>
    </recommendedName>
</protein>
<comment type="similarity">
    <text evidence="10">Belongs to the glycosyltransferase 22 family. PIGZ subfamily.</text>
</comment>
<feature type="transmembrane region" description="Helical" evidence="11">
    <location>
        <begin position="359"/>
        <end position="378"/>
    </location>
</feature>
<keyword evidence="3" id="KW-0337">GPI-anchor biosynthesis</keyword>
<keyword evidence="7 11" id="KW-0256">Endoplasmic reticulum</keyword>
<evidence type="ECO:0000256" key="5">
    <source>
        <dbReference type="ARBA" id="ARBA00022679"/>
    </source>
</evidence>
<evidence type="ECO:0000256" key="7">
    <source>
        <dbReference type="ARBA" id="ARBA00022824"/>
    </source>
</evidence>
<evidence type="ECO:0000313" key="14">
    <source>
        <dbReference type="Proteomes" id="UP000030752"/>
    </source>
</evidence>
<keyword evidence="4 11" id="KW-0328">Glycosyltransferase</keyword>
<evidence type="ECO:0000256" key="12">
    <source>
        <dbReference type="SAM" id="SignalP"/>
    </source>
</evidence>
<dbReference type="Proteomes" id="UP000030752">
    <property type="component" value="Unassembled WGS sequence"/>
</dbReference>
<keyword evidence="8 11" id="KW-1133">Transmembrane helix</keyword>
<dbReference type="PANTHER" id="PTHR22760:SF3">
    <property type="entry name" value="GPI MANNOSYLTRANSFERASE 4"/>
    <property type="match status" value="1"/>
</dbReference>
<dbReference type="InParanoid" id="W2RX41"/>
<sequence length="562" mass="64149">MWRRTYLLLLFVRIYFALCPSYLHPDENFQGPEVIAGTVFDYPSRRTWEWTSDRPIRSVFPLWPAYGLPMVLLQWLWPRGSDEPVDTTAIYYTLRVVMFILSFVLEDWAIHELVHSPRYRRQAVVLVASSYVTWTYQTHTFSNSVETLIVLWSLVLIERIANEENASLSSSFVLAFLLVFGTFNRITFPAFVMIPGITLLPQFWNRPSCFFTIIVSGLFWTFIAVATDTAYYKPEANDSYRALFRHISSSPVITPLNNIIYNSQTSNLAQHGLHPHYQHLLANLPQLLGPALVLLVGQCYPFGQRTLTSVLFNPRLSSATTSILILSIIPHQESRFLLPCVPLLLTCLRLPTSPRLRTAFWSSWAVFNLLLATLMGSYHQAGIVPAQLSVPSIVQQSLNTTSSSSENIEVFWWKTYPPPTYLLGSPPPNHPTSDKPLNISTIPLLGLPQRDLLFLLMQHVPTCDPSLIERLTPHSQSTDVFVAAPLSAWRLPDGQYPDVRDFSFQVEFERQDVQLALRNLGTWRKHLNLDDMDFGDDGILPTLQRVVGRRGLGVWRVERVCE</sequence>
<evidence type="ECO:0000256" key="9">
    <source>
        <dbReference type="ARBA" id="ARBA00023136"/>
    </source>
</evidence>
<dbReference type="GO" id="GO:0006506">
    <property type="term" value="P:GPI anchor biosynthetic process"/>
    <property type="evidence" value="ECO:0007669"/>
    <property type="project" value="UniProtKB-KW"/>
</dbReference>
<dbReference type="EMBL" id="KB822720">
    <property type="protein sequence ID" value="ETN40269.1"/>
    <property type="molecule type" value="Genomic_DNA"/>
</dbReference>
<keyword evidence="9 11" id="KW-0472">Membrane</keyword>
<dbReference type="GO" id="GO:0005789">
    <property type="term" value="C:endoplasmic reticulum membrane"/>
    <property type="evidence" value="ECO:0007669"/>
    <property type="project" value="UniProtKB-SubCell"/>
</dbReference>
<dbReference type="GO" id="GO:0000026">
    <property type="term" value="F:alpha-1,2-mannosyltransferase activity"/>
    <property type="evidence" value="ECO:0007669"/>
    <property type="project" value="TreeGrafter"/>
</dbReference>
<dbReference type="AlphaFoldDB" id="W2RX41"/>
<keyword evidence="14" id="KW-1185">Reference proteome</keyword>